<dbReference type="AlphaFoldDB" id="A0A4C1ZQ29"/>
<evidence type="ECO:0000313" key="2">
    <source>
        <dbReference type="Proteomes" id="UP000299102"/>
    </source>
</evidence>
<reference evidence="1 2" key="1">
    <citation type="journal article" date="2019" name="Commun. Biol.">
        <title>The bagworm genome reveals a unique fibroin gene that provides high tensile strength.</title>
        <authorList>
            <person name="Kono N."/>
            <person name="Nakamura H."/>
            <person name="Ohtoshi R."/>
            <person name="Tomita M."/>
            <person name="Numata K."/>
            <person name="Arakawa K."/>
        </authorList>
    </citation>
    <scope>NUCLEOTIDE SEQUENCE [LARGE SCALE GENOMIC DNA]</scope>
</reference>
<dbReference type="Proteomes" id="UP000299102">
    <property type="component" value="Unassembled WGS sequence"/>
</dbReference>
<proteinExistence type="predicted"/>
<accession>A0A4C1ZQ29</accession>
<comment type="caution">
    <text evidence="1">The sequence shown here is derived from an EMBL/GenBank/DDBJ whole genome shotgun (WGS) entry which is preliminary data.</text>
</comment>
<protein>
    <submittedName>
        <fullName evidence="1">Uncharacterized protein</fullName>
    </submittedName>
</protein>
<keyword evidence="2" id="KW-1185">Reference proteome</keyword>
<gene>
    <name evidence="1" type="ORF">EVAR_90322_1</name>
</gene>
<dbReference type="EMBL" id="BGZK01001980">
    <property type="protein sequence ID" value="GBP89184.1"/>
    <property type="molecule type" value="Genomic_DNA"/>
</dbReference>
<evidence type="ECO:0000313" key="1">
    <source>
        <dbReference type="EMBL" id="GBP89184.1"/>
    </source>
</evidence>
<organism evidence="1 2">
    <name type="scientific">Eumeta variegata</name>
    <name type="common">Bagworm moth</name>
    <name type="synonym">Eumeta japonica</name>
    <dbReference type="NCBI Taxonomy" id="151549"/>
    <lineage>
        <taxon>Eukaryota</taxon>
        <taxon>Metazoa</taxon>
        <taxon>Ecdysozoa</taxon>
        <taxon>Arthropoda</taxon>
        <taxon>Hexapoda</taxon>
        <taxon>Insecta</taxon>
        <taxon>Pterygota</taxon>
        <taxon>Neoptera</taxon>
        <taxon>Endopterygota</taxon>
        <taxon>Lepidoptera</taxon>
        <taxon>Glossata</taxon>
        <taxon>Ditrysia</taxon>
        <taxon>Tineoidea</taxon>
        <taxon>Psychidae</taxon>
        <taxon>Oiketicinae</taxon>
        <taxon>Eumeta</taxon>
    </lineage>
</organism>
<sequence>MALWKWRRVGFWCLARKCNEISSANNANCTSEVGRDMPFVHVVYRRQERVEPLGTPALISRNRSIEDSTELCPFRRSLRDTVLSKSERQDLDRDPGACTGRQYLWCRGIPVP</sequence>
<name>A0A4C1ZQ29_EUMVA</name>